<dbReference type="SUPFAM" id="SSF53706">
    <property type="entry name" value="Formate dehydrogenase/DMSO reductase, domains 1-3"/>
    <property type="match status" value="1"/>
</dbReference>
<name>A0A2A6E2A7_9BACL</name>
<dbReference type="Pfam" id="PF04879">
    <property type="entry name" value="Molybdop_Fe4S4"/>
    <property type="match status" value="1"/>
</dbReference>
<feature type="domain" description="4Fe-4S Mo/W bis-MGD-type" evidence="6">
    <location>
        <begin position="10"/>
        <end position="63"/>
    </location>
</feature>
<dbReference type="GO" id="GO:0051539">
    <property type="term" value="F:4 iron, 4 sulfur cluster binding"/>
    <property type="evidence" value="ECO:0007669"/>
    <property type="project" value="UniProtKB-KW"/>
</dbReference>
<dbReference type="CDD" id="cd00508">
    <property type="entry name" value="MopB_CT_Fdh-Nap-like"/>
    <property type="match status" value="1"/>
</dbReference>
<comment type="caution">
    <text evidence="7">The sequence shown here is derived from an EMBL/GenBank/DDBJ whole genome shotgun (WGS) entry which is preliminary data.</text>
</comment>
<dbReference type="Pfam" id="PF00384">
    <property type="entry name" value="Molybdopterin"/>
    <property type="match status" value="1"/>
</dbReference>
<dbReference type="Proteomes" id="UP000243688">
    <property type="component" value="Unassembled WGS sequence"/>
</dbReference>
<evidence type="ECO:0000256" key="5">
    <source>
        <dbReference type="ARBA" id="ARBA00023014"/>
    </source>
</evidence>
<evidence type="ECO:0000256" key="1">
    <source>
        <dbReference type="ARBA" id="ARBA00001942"/>
    </source>
</evidence>
<dbReference type="Gene3D" id="3.40.50.740">
    <property type="match status" value="1"/>
</dbReference>
<dbReference type="InterPro" id="IPR009010">
    <property type="entry name" value="Asp_de-COase-like_dom_sf"/>
</dbReference>
<dbReference type="InterPro" id="IPR050123">
    <property type="entry name" value="Prok_molybdopt-oxidoreductase"/>
</dbReference>
<accession>A0A2A6E2A7</accession>
<comment type="cofactor">
    <cofactor evidence="1">
        <name>Mo-bis(molybdopterin guanine dinucleotide)</name>
        <dbReference type="ChEBI" id="CHEBI:60539"/>
    </cofactor>
</comment>
<dbReference type="GO" id="GO:0016020">
    <property type="term" value="C:membrane"/>
    <property type="evidence" value="ECO:0007669"/>
    <property type="project" value="TreeGrafter"/>
</dbReference>
<keyword evidence="2" id="KW-0004">4Fe-4S</keyword>
<dbReference type="GO" id="GO:0043546">
    <property type="term" value="F:molybdopterin cofactor binding"/>
    <property type="evidence" value="ECO:0007669"/>
    <property type="project" value="InterPro"/>
</dbReference>
<dbReference type="GO" id="GO:0003954">
    <property type="term" value="F:NADH dehydrogenase activity"/>
    <property type="evidence" value="ECO:0007669"/>
    <property type="project" value="TreeGrafter"/>
</dbReference>
<dbReference type="Gene3D" id="2.40.40.20">
    <property type="match status" value="1"/>
</dbReference>
<dbReference type="SUPFAM" id="SSF50692">
    <property type="entry name" value="ADC-like"/>
    <property type="match status" value="1"/>
</dbReference>
<dbReference type="InterPro" id="IPR006657">
    <property type="entry name" value="MoPterin_dinucl-bd_dom"/>
</dbReference>
<dbReference type="EMBL" id="MOXJ01000005">
    <property type="protein sequence ID" value="PDO11113.1"/>
    <property type="molecule type" value="Genomic_DNA"/>
</dbReference>
<evidence type="ECO:0000259" key="6">
    <source>
        <dbReference type="SMART" id="SM00926"/>
    </source>
</evidence>
<keyword evidence="5" id="KW-0411">Iron-sulfur</keyword>
<dbReference type="GO" id="GO:0022904">
    <property type="term" value="P:respiratory electron transport chain"/>
    <property type="evidence" value="ECO:0007669"/>
    <property type="project" value="TreeGrafter"/>
</dbReference>
<keyword evidence="4" id="KW-0408">Iron</keyword>
<proteinExistence type="predicted"/>
<dbReference type="GO" id="GO:0046872">
    <property type="term" value="F:metal ion binding"/>
    <property type="evidence" value="ECO:0007669"/>
    <property type="project" value="UniProtKB-KW"/>
</dbReference>
<keyword evidence="3" id="KW-0479">Metal-binding</keyword>
<dbReference type="SMART" id="SM00926">
    <property type="entry name" value="Molybdop_Fe4S4"/>
    <property type="match status" value="1"/>
</dbReference>
<dbReference type="InterPro" id="IPR006963">
    <property type="entry name" value="Mopterin_OxRdtase_4Fe-4S_dom"/>
</dbReference>
<dbReference type="Gene3D" id="3.40.228.10">
    <property type="entry name" value="Dimethylsulfoxide Reductase, domain 2"/>
    <property type="match status" value="1"/>
</dbReference>
<evidence type="ECO:0000256" key="2">
    <source>
        <dbReference type="ARBA" id="ARBA00022485"/>
    </source>
</evidence>
<gene>
    <name evidence="7" type="ORF">BLM47_03740</name>
</gene>
<evidence type="ECO:0000256" key="3">
    <source>
        <dbReference type="ARBA" id="ARBA00022723"/>
    </source>
</evidence>
<dbReference type="Gene3D" id="2.20.25.90">
    <property type="entry name" value="ADC-like domains"/>
    <property type="match status" value="1"/>
</dbReference>
<evidence type="ECO:0000313" key="7">
    <source>
        <dbReference type="EMBL" id="PDO11113.1"/>
    </source>
</evidence>
<evidence type="ECO:0000313" key="8">
    <source>
        <dbReference type="Proteomes" id="UP000243688"/>
    </source>
</evidence>
<dbReference type="PANTHER" id="PTHR43105:SF10">
    <property type="entry name" value="NADH-QUINONE OXIDOREDUCTASE SUBUNIT G"/>
    <property type="match status" value="1"/>
</dbReference>
<sequence length="717" mass="78491">MELRLLPAPADGPASHCCFCSMQCGIELVQEENGIAIRPSQRFPVATGRLCQKGLNAHQHVLHPSRVLKPLARQAPKGCAPAWREAGWDEALDAIAGRIRDIQARYGRDAVGVYGGGSLTNEVCYLLGKFARVALGTRYIDYNGRYCMSSAAAAAVRAFGADRGLTMPLSEIPNARYLILAGTNLAECQPTMMPYLLEAKKNGAVVVAIDPRKTPTAKSADVHVRIYPGMDAVFVSGLLHVIVEERLYDERFVRERTLGFEALAEAVRPYTPRRVFEITGIPEEVVVGIARGFAKAPTGIVLTARGVEQQVNGVDNTLHYINLCLVTGKIGRPGCGFGAITGQANGQGGREHGQKADQLPGYRSIEDPAARAHVARVWGVPEEDIPGKGVSAYEMLRKIDDGEIRALFVMGSNPVVSSPNSSVVERSLRKLDLLVVVDLFETETAREADWLLPANAFLETEGTLTNLEGRVFQRAQAVKRPPGVKADYEILCELAERLGKGAYFRYRTPEDIFNELREASRGGVADYGGITYERLRKEKGVFWPCPSEDHPGTPIMFADRFAHPDGKARIIPVEPKRPAETADADFPIVLTTGRLGAHYLSGAQTRRSEALVRKAPEPFVEIHPRLAERLGLKRDSRLRLTTRRGSAVFGYRITDAIHPGVVFVPFHWGDELSVNRLTNDALSPVSRMPEFKICAVRVEREDGSEAEDGRGRGEGGG</sequence>
<organism evidence="7 8">
    <name type="scientific">Candidatus Reconcilbacillus cellulovorans</name>
    <dbReference type="NCBI Taxonomy" id="1906605"/>
    <lineage>
        <taxon>Bacteria</taxon>
        <taxon>Bacillati</taxon>
        <taxon>Bacillota</taxon>
        <taxon>Bacilli</taxon>
        <taxon>Bacillales</taxon>
        <taxon>Paenibacillaceae</taxon>
        <taxon>Candidatus Reconcilbacillus</taxon>
    </lineage>
</organism>
<dbReference type="PANTHER" id="PTHR43105">
    <property type="entry name" value="RESPIRATORY NITRATE REDUCTASE"/>
    <property type="match status" value="1"/>
</dbReference>
<dbReference type="AlphaFoldDB" id="A0A2A6E2A7"/>
<protein>
    <submittedName>
        <fullName evidence="7">Nitrite reductase</fullName>
    </submittedName>
</protein>
<dbReference type="Pfam" id="PF01568">
    <property type="entry name" value="Molydop_binding"/>
    <property type="match status" value="1"/>
</dbReference>
<dbReference type="InterPro" id="IPR006656">
    <property type="entry name" value="Mopterin_OxRdtase"/>
</dbReference>
<evidence type="ECO:0000256" key="4">
    <source>
        <dbReference type="ARBA" id="ARBA00023004"/>
    </source>
</evidence>
<reference evidence="7 8" key="1">
    <citation type="submission" date="2016-12" db="EMBL/GenBank/DDBJ databases">
        <title>Candidatus Reconcilibacillus cellulovorans genome.</title>
        <authorList>
            <person name="Kolinko S."/>
            <person name="Wu Y.-W."/>
            <person name="Tachea F."/>
            <person name="Denzel E."/>
            <person name="Hiras J."/>
            <person name="Baecker N."/>
            <person name="Chan L.J."/>
            <person name="Eichorst S.A."/>
            <person name="Frey D."/>
            <person name="Adams P.D."/>
            <person name="Pray T."/>
            <person name="Tanjore D."/>
            <person name="Petzold C.J."/>
            <person name="Gladden J.M."/>
            <person name="Simmons B.A."/>
            <person name="Singer S.W."/>
        </authorList>
    </citation>
    <scope>NUCLEOTIDE SEQUENCE [LARGE SCALE GENOMIC DNA]</scope>
    <source>
        <strain evidence="7">JTherm</strain>
    </source>
</reference>